<dbReference type="PROSITE" id="PS50082">
    <property type="entry name" value="WD_REPEATS_2"/>
    <property type="match status" value="1"/>
</dbReference>
<reference key="1">
    <citation type="submission" date="2010-11" db="EMBL/GenBank/DDBJ databases">
        <title>The complete sequence of chromosome of Isophaera pallida ATCC 43644.</title>
        <authorList>
            <consortium name="US DOE Joint Genome Institute (JGI-PGF)"/>
            <person name="Lucas S."/>
            <person name="Copeland A."/>
            <person name="Lapidus A."/>
            <person name="Bruce D."/>
            <person name="Goodwin L."/>
            <person name="Pitluck S."/>
            <person name="Kyrpides N."/>
            <person name="Mavromatis K."/>
            <person name="Pagani I."/>
            <person name="Ivanova N."/>
            <person name="Saunders E."/>
            <person name="Brettin T."/>
            <person name="Detter J.C."/>
            <person name="Han C."/>
            <person name="Tapia R."/>
            <person name="Land M."/>
            <person name="Hauser L."/>
            <person name="Markowitz V."/>
            <person name="Cheng J.-F."/>
            <person name="Hugenholtz P."/>
            <person name="Woyke T."/>
            <person name="Wu D."/>
            <person name="Eisen J.A."/>
        </authorList>
    </citation>
    <scope>NUCLEOTIDE SEQUENCE</scope>
    <source>
        <strain>ATCC 43644</strain>
    </source>
</reference>
<evidence type="ECO:0000256" key="2">
    <source>
        <dbReference type="ARBA" id="ARBA00022737"/>
    </source>
</evidence>
<evidence type="ECO:0000313" key="6">
    <source>
        <dbReference type="EMBL" id="ADV63647.1"/>
    </source>
</evidence>
<dbReference type="OrthoDB" id="414967at2"/>
<feature type="region of interest" description="Disordered" evidence="4">
    <location>
        <begin position="648"/>
        <end position="683"/>
    </location>
</feature>
<dbReference type="Proteomes" id="UP000008631">
    <property type="component" value="Chromosome"/>
</dbReference>
<dbReference type="Pfam" id="PF20703">
    <property type="entry name" value="nSTAND1"/>
    <property type="match status" value="2"/>
</dbReference>
<dbReference type="PANTHER" id="PTHR19848:SF8">
    <property type="entry name" value="F-BOX AND WD REPEAT DOMAIN CONTAINING 7"/>
    <property type="match status" value="1"/>
</dbReference>
<evidence type="ECO:0000256" key="4">
    <source>
        <dbReference type="SAM" id="MobiDB-lite"/>
    </source>
</evidence>
<dbReference type="PANTHER" id="PTHR19848">
    <property type="entry name" value="WD40 REPEAT PROTEIN"/>
    <property type="match status" value="1"/>
</dbReference>
<organism evidence="6 7">
    <name type="scientific">Isosphaera pallida (strain ATCC 43644 / DSM 9630 / IS1B)</name>
    <dbReference type="NCBI Taxonomy" id="575540"/>
    <lineage>
        <taxon>Bacteria</taxon>
        <taxon>Pseudomonadati</taxon>
        <taxon>Planctomycetota</taxon>
        <taxon>Planctomycetia</taxon>
        <taxon>Isosphaerales</taxon>
        <taxon>Isosphaeraceae</taxon>
        <taxon>Isosphaera</taxon>
    </lineage>
</organism>
<evidence type="ECO:0000256" key="3">
    <source>
        <dbReference type="PROSITE-ProRule" id="PRU00221"/>
    </source>
</evidence>
<dbReference type="SUPFAM" id="SSF52540">
    <property type="entry name" value="P-loop containing nucleoside triphosphate hydrolases"/>
    <property type="match status" value="1"/>
</dbReference>
<dbReference type="Gene3D" id="2.130.10.10">
    <property type="entry name" value="YVTN repeat-like/Quinoprotein amine dehydrogenase"/>
    <property type="match status" value="3"/>
</dbReference>
<evidence type="ECO:0000313" key="7">
    <source>
        <dbReference type="Proteomes" id="UP000008631"/>
    </source>
</evidence>
<dbReference type="InterPro" id="IPR011047">
    <property type="entry name" value="Quinoprotein_ADH-like_sf"/>
</dbReference>
<dbReference type="eggNOG" id="COG1672">
    <property type="taxonomic scope" value="Bacteria"/>
</dbReference>
<dbReference type="InterPro" id="IPR001680">
    <property type="entry name" value="WD40_rpt"/>
</dbReference>
<protein>
    <submittedName>
        <fullName evidence="6">WD40 repeat, subgroup</fullName>
    </submittedName>
</protein>
<sequence length="1745" mass="182593">MNQPYHVRLAIGKYGDETRVELFTEDLGESAGDRLASGLLSEGTTLDQLARGASLVTPDKAREAGRELHRALLGRSRNSRKWAEVLNQVGRQHRPLRLLVDAPYEPARDLPFGLLCDPGRDAYLLRPNPGDPPTQIIRIVGRCTPKTSRVLEKVIRGEPIRILVAVAESIPPHPEVSAPALLDLMGDLAAALYQTEGRYEVFFVGAEGAVPLASVTDQPVENWTPEPFQPLCKADRNGLQRAIVEGGFDVVHLLVHGERDYIILCDPQEERVALSGGELAEWCREGQVDLAFLQFVETNLEQEPGQFAGFAQLLLDPRGGDLAAVVQASCPLPGVSGVEMAVEFYRAVANGLPYEEALNCEVLSENDLTWALLELWIRPGVLRDVSPRGLYLFDSPYRGLASFGERDAAEFQGRDAETAELLAILENEPVLAVSGDPGVGKSSLLRAGLAHTVRHSGLAGVFNWRVVTLKPGAHPARTLMASLLGDDQELASVEDLPAYNDWLPPLRELLTASCNVGRPLLLIFDQFEEMFTLERDLARRDALAIALGEAAMKYPETLRVVLGLRGEFLGAAATLPGLGGFLQRPYILRPPGQEELRAIITEPAESHGYEFEGPLDDGRPEHAVGLVDRLLADPTLAVLRAPVRVGGGGGASWGGGSPSDPSDFSRWDRSNAGALESGTGSTDSEVAIPSLAARAGLDPALGIAGSSAEVATGSLDSSSPSLNGRNAGGLANGTNGSGRLLSPGSTSTPLPLLSFALERLWSQAVARGSNRFTHADYDTMGGLSGALAGHADEVVESIAQDPEFGPDAVDLVRRVFLMLVTQRRTRRPRSRADLEAAFEEPDRARAVVDRLVSERLLTLRTEPDDPTLTWIDLAHEALIESWDQLRDWLSPATSTETRGVTPAVSSAAVAGRLATAGQKTARGGKGFPAMAAAAGLTMPGSEVDSQRQALAELMNRSAGRSASPTGGGRLPLILGAVAAVFALVAVWLGWNGASLRGQLDEARARVTQLEIELNGTEEEREQARQALEAARQASSQATSSTPTPPPGVSETVLSRVRSELNQTRAYLEAQLTRQAWNRAASAWRSGDFAGFRTALAKARDLSGDADLGLENGLLTWLAQVPVRFVEPIADAGGFGAAATTLFDVSADGKVALTRSDQPTALLLFVDGQAAAKRLEGLTAPATALAVSADGRVAAAGAADGTVRLWRTDNGQPLAANNMFNQGAVVKAVGLAPGGDRVVAIGGDAVNVWNVADGKPAWSIKLNAEVLTVASSAVVVGDARGVVAALDLTTGKTLKAIYARRSKAPVVALASANGTPLVAIATNDRFVSFHKLPNLEQTGGYASSPGAPFQRIALGANGRVLAGIAGDGVARVWSLADPAKPVEIQTYRGVGAGPVAVALSAAPGGGAAPWVWLAGPDGSVLAFDASRSAEALAVTPNPVGLVQTVWFAPDHAAFLLDDGSASLAIYRAADGQALGKLNRTGLPLALGPAGRLVVLAEPDGTTRLKSPEGANSSQGVEVVLEPPHSGGATAATFSGNGRNLATGGGLEDRRVRLRDATNGRARAESDDLGGAVTALAWSHDDARLAVGVRSEQGKVRALLLDGQTARTLQTVETGSSSPIVALAVGPSLWTVAHDDFAIELFNPADATPRLGPGDTAGPWRAGGGSSGGPGGRLALSQRGDRLVVASGNVVDLVALGGPDGGGPLLSLPIPGRADSVATLGLAGDGSSLVVVGSDRKVFLRPAAERR</sequence>
<gene>
    <name evidence="6" type="ordered locus">Isop_3082</name>
</gene>
<dbReference type="Pfam" id="PF00400">
    <property type="entry name" value="WD40"/>
    <property type="match status" value="1"/>
</dbReference>
<feature type="domain" description="Novel STAND NTPase 1" evidence="5">
    <location>
        <begin position="396"/>
        <end position="615"/>
    </location>
</feature>
<keyword evidence="1 3" id="KW-0853">WD repeat</keyword>
<dbReference type="KEGG" id="ipa:Isop_3082"/>
<evidence type="ECO:0000256" key="1">
    <source>
        <dbReference type="ARBA" id="ARBA00022574"/>
    </source>
</evidence>
<feature type="compositionally biased region" description="Low complexity" evidence="4">
    <location>
        <begin position="1024"/>
        <end position="1041"/>
    </location>
</feature>
<dbReference type="InterPro" id="IPR049052">
    <property type="entry name" value="nSTAND1"/>
</dbReference>
<feature type="region of interest" description="Disordered" evidence="4">
    <location>
        <begin position="1015"/>
        <end position="1050"/>
    </location>
</feature>
<dbReference type="SUPFAM" id="SSF50998">
    <property type="entry name" value="Quinoprotein alcohol dehydrogenase-like"/>
    <property type="match status" value="1"/>
</dbReference>
<dbReference type="EMBL" id="CP002353">
    <property type="protein sequence ID" value="ADV63647.1"/>
    <property type="molecule type" value="Genomic_DNA"/>
</dbReference>
<keyword evidence="7" id="KW-1185">Reference proteome</keyword>
<accession>E8R3D7</accession>
<feature type="compositionally biased region" description="Gly residues" evidence="4">
    <location>
        <begin position="648"/>
        <end position="657"/>
    </location>
</feature>
<feature type="region of interest" description="Disordered" evidence="4">
    <location>
        <begin position="714"/>
        <end position="744"/>
    </location>
</feature>
<name>E8R3D7_ISOPI</name>
<dbReference type="InParanoid" id="E8R3D7"/>
<proteinExistence type="predicted"/>
<evidence type="ECO:0000259" key="5">
    <source>
        <dbReference type="Pfam" id="PF20703"/>
    </source>
</evidence>
<dbReference type="eggNOG" id="COG1520">
    <property type="taxonomic scope" value="Bacteria"/>
</dbReference>
<reference evidence="6 7" key="2">
    <citation type="journal article" date="2011" name="Stand. Genomic Sci.">
        <title>Complete genome sequence of Isosphaera pallida type strain (IS1B).</title>
        <authorList>
            <consortium name="US DOE Joint Genome Institute (JGI-PGF)"/>
            <person name="Goker M."/>
            <person name="Cleland D."/>
            <person name="Saunders E."/>
            <person name="Lapidus A."/>
            <person name="Nolan M."/>
            <person name="Lucas S."/>
            <person name="Hammon N."/>
            <person name="Deshpande S."/>
            <person name="Cheng J.F."/>
            <person name="Tapia R."/>
            <person name="Han C."/>
            <person name="Goodwin L."/>
            <person name="Pitluck S."/>
            <person name="Liolios K."/>
            <person name="Pagani I."/>
            <person name="Ivanova N."/>
            <person name="Mavromatis K."/>
            <person name="Pati A."/>
            <person name="Chen A."/>
            <person name="Palaniappan K."/>
            <person name="Land M."/>
            <person name="Hauser L."/>
            <person name="Chang Y.J."/>
            <person name="Jeffries C.D."/>
            <person name="Detter J.C."/>
            <person name="Beck B."/>
            <person name="Woyke T."/>
            <person name="Bristow J."/>
            <person name="Eisen J.A."/>
            <person name="Markowitz V."/>
            <person name="Hugenholtz P."/>
            <person name="Kyrpides N.C."/>
            <person name="Klenk H.P."/>
        </authorList>
    </citation>
    <scope>NUCLEOTIDE SEQUENCE [LARGE SCALE GENOMIC DNA]</scope>
    <source>
        <strain evidence="7">ATCC 43644 / DSM 9630 / IS1B</strain>
    </source>
</reference>
<feature type="repeat" description="WD" evidence="3">
    <location>
        <begin position="1174"/>
        <end position="1215"/>
    </location>
</feature>
<dbReference type="PROSITE" id="PS50294">
    <property type="entry name" value="WD_REPEATS_REGION"/>
    <property type="match status" value="1"/>
</dbReference>
<keyword evidence="2" id="KW-0677">Repeat</keyword>
<dbReference type="RefSeq" id="WP_013565935.1">
    <property type="nucleotide sequence ID" value="NC_014962.1"/>
</dbReference>
<dbReference type="SMART" id="SM00320">
    <property type="entry name" value="WD40"/>
    <property type="match status" value="8"/>
</dbReference>
<feature type="region of interest" description="Disordered" evidence="4">
    <location>
        <begin position="1646"/>
        <end position="1670"/>
    </location>
</feature>
<dbReference type="STRING" id="575540.Isop_3082"/>
<dbReference type="Gene3D" id="3.40.50.300">
    <property type="entry name" value="P-loop containing nucleotide triphosphate hydrolases"/>
    <property type="match status" value="1"/>
</dbReference>
<dbReference type="InterPro" id="IPR027417">
    <property type="entry name" value="P-loop_NTPase"/>
</dbReference>
<dbReference type="HOGENOM" id="CLU_239549_0_0_0"/>
<feature type="compositionally biased region" description="Gly residues" evidence="4">
    <location>
        <begin position="1659"/>
        <end position="1670"/>
    </location>
</feature>
<feature type="domain" description="Novel STAND NTPase 1" evidence="5">
    <location>
        <begin position="747"/>
        <end position="891"/>
    </location>
</feature>
<dbReference type="InterPro" id="IPR015943">
    <property type="entry name" value="WD40/YVTN_repeat-like_dom_sf"/>
</dbReference>